<evidence type="ECO:0000259" key="4">
    <source>
        <dbReference type="PROSITE" id="PS50125"/>
    </source>
</evidence>
<dbReference type="InterPro" id="IPR027417">
    <property type="entry name" value="P-loop_NTPase"/>
</dbReference>
<dbReference type="Pfam" id="PF13191">
    <property type="entry name" value="AAA_16"/>
    <property type="match status" value="1"/>
</dbReference>
<dbReference type="SUPFAM" id="SSF55073">
    <property type="entry name" value="Nucleotide cyclase"/>
    <property type="match status" value="1"/>
</dbReference>
<dbReference type="GO" id="GO:0005737">
    <property type="term" value="C:cytoplasm"/>
    <property type="evidence" value="ECO:0007669"/>
    <property type="project" value="TreeGrafter"/>
</dbReference>
<feature type="non-terminal residue" evidence="5">
    <location>
        <position position="894"/>
    </location>
</feature>
<comment type="caution">
    <text evidence="5">The sequence shown here is derived from an EMBL/GenBank/DDBJ whole genome shotgun (WGS) entry which is preliminary data.</text>
</comment>
<sequence length="894" mass="92872">MPEQRKMITALFCDLVGSTELSGVLEPETLRAVVLRYFEAMRAGVEARGGTVEKFIGDAVVAVFGVPRVREDDARRAAAAALDMIAALKPLNEELAAEVGSTLEVRIGVNSGEVVTSGEATDGTFVSGEVVNVAARLEQAAPPGEILIGPATRLLLGAEAEVAPLGPLRLKGKREPVRAFRLLGLAPRGAGADTPPDATPLVGREAELRRLTEHWKDVTTGPAARLVTVTGEAGIGKTRLLRAWLAQLAADGVPVGAASCRGHGDEASLAPLADALTSLLRHTGVPSGEGGAAHEVLRGGLLVDGTPSPSTAATWGAVGTLLAELSRRRPLALVLDDAQWARPALLRGLRGLRETLADRPVLLLHAGRPTRERPPLAADFDAPDAPADPDAPAHHLPLGPLPEDAARRLAASQHLVGRAGPLSSGVREAAIRRAEGNPLHLEQLLAWAADGGDATDPGRLPVTVTAVLAARIDGLDGPTRAALEAGAVVGRRFTTAEVDLLLAGTPEDGAAPEALDELARRGLLEPAPGGAPGSHQFRSGLLRDVAYRGLSKRRRATWHERLAARTGIGAALTAHHTEQAYLHLRELGQLGPRTRALRARAARALAEAGRHALARADLGWSAELHQRALRHSESDEPSWTTAALGLGETWLALGRAEEGGALLRKVLAVSARAGDRLAHAHARLQLASLDPEGDQGTAADAAHAAMPVFQAAGDRLGLARAQIRIAQDRQLAGRHRSAGRLLATALDHAVAADVAPERAIALGALGVSLWHGPTPAPEAIAHCRALLAEHGPGNATATVTLSYPLANLLALHGRTGEARACLATADRLAAGLGYAEVAGFAPLFAAGVEVLAGRPEAAEPLLWAAVQQCRAVGAPALLATASRELARLHLSRGA</sequence>
<dbReference type="PANTHER" id="PTHR16305:SF28">
    <property type="entry name" value="GUANYLATE CYCLASE DOMAIN-CONTAINING PROTEIN"/>
    <property type="match status" value="1"/>
</dbReference>
<dbReference type="SMART" id="SM00044">
    <property type="entry name" value="CYCc"/>
    <property type="match status" value="1"/>
</dbReference>
<dbReference type="SUPFAM" id="SSF52540">
    <property type="entry name" value="P-loop containing nucleoside triphosphate hydrolases"/>
    <property type="match status" value="1"/>
</dbReference>
<dbReference type="Gene3D" id="3.30.70.1230">
    <property type="entry name" value="Nucleotide cyclase"/>
    <property type="match status" value="1"/>
</dbReference>
<dbReference type="GO" id="GO:0035556">
    <property type="term" value="P:intracellular signal transduction"/>
    <property type="evidence" value="ECO:0007669"/>
    <property type="project" value="InterPro"/>
</dbReference>
<dbReference type="Gene3D" id="1.25.40.10">
    <property type="entry name" value="Tetratricopeptide repeat domain"/>
    <property type="match status" value="1"/>
</dbReference>
<feature type="compositionally biased region" description="Low complexity" evidence="3">
    <location>
        <begin position="375"/>
        <end position="400"/>
    </location>
</feature>
<keyword evidence="1" id="KW-0547">Nucleotide-binding</keyword>
<organism evidence="5 6">
    <name type="scientific">Streptomyces triticirhizae</name>
    <dbReference type="NCBI Taxonomy" id="2483353"/>
    <lineage>
        <taxon>Bacteria</taxon>
        <taxon>Bacillati</taxon>
        <taxon>Actinomycetota</taxon>
        <taxon>Actinomycetes</taxon>
        <taxon>Kitasatosporales</taxon>
        <taxon>Streptomycetaceae</taxon>
        <taxon>Streptomyces</taxon>
    </lineage>
</organism>
<gene>
    <name evidence="5" type="ORF">EBN88_29010</name>
</gene>
<reference evidence="5 6" key="1">
    <citation type="submission" date="2018-10" db="EMBL/GenBank/DDBJ databases">
        <title>Isolation, diversity and antifungal activity of actinobacteria from wheat.</title>
        <authorList>
            <person name="Han C."/>
        </authorList>
    </citation>
    <scope>NUCLEOTIDE SEQUENCE [LARGE SCALE GENOMIC DNA]</scope>
    <source>
        <strain evidence="5 6">NEAU-YY642</strain>
    </source>
</reference>
<dbReference type="Gene3D" id="3.40.50.300">
    <property type="entry name" value="P-loop containing nucleotide triphosphate hydrolases"/>
    <property type="match status" value="1"/>
</dbReference>
<dbReference type="PANTHER" id="PTHR16305">
    <property type="entry name" value="TESTICULAR SOLUBLE ADENYLYL CYCLASE"/>
    <property type="match status" value="1"/>
</dbReference>
<accession>A0A3M2KTV2</accession>
<dbReference type="InterPro" id="IPR011990">
    <property type="entry name" value="TPR-like_helical_dom_sf"/>
</dbReference>
<dbReference type="GO" id="GO:0009190">
    <property type="term" value="P:cyclic nucleotide biosynthetic process"/>
    <property type="evidence" value="ECO:0007669"/>
    <property type="project" value="InterPro"/>
</dbReference>
<feature type="region of interest" description="Disordered" evidence="3">
    <location>
        <begin position="367"/>
        <end position="400"/>
    </location>
</feature>
<dbReference type="PROSITE" id="PS50125">
    <property type="entry name" value="GUANYLATE_CYCLASE_2"/>
    <property type="match status" value="1"/>
</dbReference>
<dbReference type="RefSeq" id="WP_122399974.1">
    <property type="nucleotide sequence ID" value="NZ_RFFJ01000321.1"/>
</dbReference>
<name>A0A3M2KTV2_9ACTN</name>
<dbReference type="EMBL" id="RFFJ01000321">
    <property type="protein sequence ID" value="RMI27663.1"/>
    <property type="molecule type" value="Genomic_DNA"/>
</dbReference>
<evidence type="ECO:0000256" key="2">
    <source>
        <dbReference type="ARBA" id="ARBA00022840"/>
    </source>
</evidence>
<evidence type="ECO:0000313" key="5">
    <source>
        <dbReference type="EMBL" id="RMI27663.1"/>
    </source>
</evidence>
<feature type="domain" description="Guanylate cyclase" evidence="4">
    <location>
        <begin position="9"/>
        <end position="138"/>
    </location>
</feature>
<dbReference type="SUPFAM" id="SSF48452">
    <property type="entry name" value="TPR-like"/>
    <property type="match status" value="1"/>
</dbReference>
<dbReference type="Proteomes" id="UP000278673">
    <property type="component" value="Unassembled WGS sequence"/>
</dbReference>
<keyword evidence="2" id="KW-0067">ATP-binding</keyword>
<proteinExistence type="predicted"/>
<dbReference type="AlphaFoldDB" id="A0A3M2KTV2"/>
<dbReference type="CDD" id="cd07302">
    <property type="entry name" value="CHD"/>
    <property type="match status" value="1"/>
</dbReference>
<evidence type="ECO:0000256" key="1">
    <source>
        <dbReference type="ARBA" id="ARBA00022741"/>
    </source>
</evidence>
<evidence type="ECO:0000256" key="3">
    <source>
        <dbReference type="SAM" id="MobiDB-lite"/>
    </source>
</evidence>
<dbReference type="InterPro" id="IPR001054">
    <property type="entry name" value="A/G_cyclase"/>
</dbReference>
<dbReference type="Pfam" id="PF00211">
    <property type="entry name" value="Guanylate_cyc"/>
    <property type="match status" value="1"/>
</dbReference>
<dbReference type="GO" id="GO:0004016">
    <property type="term" value="F:adenylate cyclase activity"/>
    <property type="evidence" value="ECO:0007669"/>
    <property type="project" value="UniProtKB-ARBA"/>
</dbReference>
<evidence type="ECO:0000313" key="6">
    <source>
        <dbReference type="Proteomes" id="UP000278673"/>
    </source>
</evidence>
<protein>
    <submittedName>
        <fullName evidence="5">Adenylate/guanylate cyclase domain-containing protein</fullName>
    </submittedName>
</protein>
<dbReference type="InterPro" id="IPR029787">
    <property type="entry name" value="Nucleotide_cyclase"/>
</dbReference>
<dbReference type="InterPro" id="IPR041664">
    <property type="entry name" value="AAA_16"/>
</dbReference>
<keyword evidence="6" id="KW-1185">Reference proteome</keyword>
<dbReference type="GO" id="GO:0005524">
    <property type="term" value="F:ATP binding"/>
    <property type="evidence" value="ECO:0007669"/>
    <property type="project" value="UniProtKB-KW"/>
</dbReference>